<evidence type="ECO:0000256" key="1">
    <source>
        <dbReference type="SAM" id="MobiDB-lite"/>
    </source>
</evidence>
<sequence>MSIWRTKPRSLMRQWTSPKAWNCRCRWSGLRSKAGSIKDWVELWPWMTQHHEHHAMAPSPSADLFNSALKDLAPKPRAPASAPASAPSPGSTSGDGFLFSGNRHESVPRRLFLDRRLTPLERNAWQVFRMMLNEDGVTAFPTYEQLRPWLASTPCAGQASHETVARALTLLRLTRWLSLVRRRRDPKTGRILGNLYVLHDEPLTPFEAMQLDADYLQLVSQALGHSAKAVQVVGLHTLKEIAEDPLLSGRTLPSRLQVLAERLASQGIGTQESYPQEDMVHDSEEGAPSLLRNPEHPSSESEAGPKPASDGSLRNPKQDRTVRSSRINEVRTTARERGQVRAMQGVRLPDRFLGLKEEQQAGAMVALQQVDVPLRQAVLDEWADRCRGNTIRNPAGYLFGIIQRAIRGEFNAWAKQAGATAPPTAARDAPSEAPRNVVPPEVAKQHIERLRDLLRKS</sequence>
<feature type="compositionally biased region" description="Basic and acidic residues" evidence="1">
    <location>
        <begin position="316"/>
        <end position="331"/>
    </location>
</feature>
<organism evidence="2">
    <name type="scientific">Pseudomonas knackmussii</name>
    <dbReference type="NCBI Taxonomy" id="65741"/>
    <lineage>
        <taxon>Bacteria</taxon>
        <taxon>Pseudomonadati</taxon>
        <taxon>Pseudomonadota</taxon>
        <taxon>Gammaproteobacteria</taxon>
        <taxon>Pseudomonadales</taxon>
        <taxon>Pseudomonadaceae</taxon>
        <taxon>Pseudomonas</taxon>
    </lineage>
</organism>
<feature type="compositionally biased region" description="Low complexity" evidence="1">
    <location>
        <begin position="417"/>
        <end position="428"/>
    </location>
</feature>
<protein>
    <recommendedName>
        <fullName evidence="3">Helix-turn-helix domain-containing protein</fullName>
    </recommendedName>
</protein>
<dbReference type="EMBL" id="AJ536665">
    <property type="protein sequence ID" value="CAD60669.1"/>
    <property type="molecule type" value="Genomic_DNA"/>
</dbReference>
<dbReference type="AlphaFoldDB" id="Q83W43"/>
<evidence type="ECO:0000313" key="2">
    <source>
        <dbReference type="EMBL" id="CAD60669.1"/>
    </source>
</evidence>
<dbReference type="InterPro" id="IPR047749">
    <property type="entry name" value="STY4528-like"/>
</dbReference>
<accession>Q83W43</accession>
<dbReference type="NCBIfam" id="NF040582">
    <property type="entry name" value="STY4528_fam"/>
    <property type="match status" value="1"/>
</dbReference>
<feature type="region of interest" description="Disordered" evidence="1">
    <location>
        <begin position="417"/>
        <end position="442"/>
    </location>
</feature>
<evidence type="ECO:0008006" key="3">
    <source>
        <dbReference type="Google" id="ProtNLM"/>
    </source>
</evidence>
<feature type="region of interest" description="Disordered" evidence="1">
    <location>
        <begin position="267"/>
        <end position="331"/>
    </location>
</feature>
<reference evidence="2" key="1">
    <citation type="journal article" date="1998" name="J. Bacteriol.">
        <title>Int-B13, an unusual site-specific recombinase of the bacteriophage P4 integrase family, is responsible for chromosomal insertion of the 105-kilobase clc element of Pseudomonas sp. Strain B13.</title>
        <authorList>
            <person name="Ravatn R."/>
            <person name="Studer S."/>
            <person name="Zender A.J.B."/>
            <person name="van der Meer J.R."/>
        </authorList>
    </citation>
    <scope>NUCLEOTIDE SEQUENCE</scope>
    <source>
        <strain evidence="2">B13</strain>
    </source>
</reference>
<proteinExistence type="predicted"/>
<reference evidence="2" key="2">
    <citation type="journal article" date="2003" name="Mol. Microbiol.">
        <title>Characterization of two alternative promoters and a transcription regulator for integrase expression in the clc catabolic genomic island of Pseudomonas sp. strain B13.</title>
        <authorList>
            <person name="Sentchilo V."/>
            <person name="Zehnder A.J.B."/>
            <person name="van der Meer J.R."/>
        </authorList>
    </citation>
    <scope>NUCLEOTIDE SEQUENCE</scope>
    <source>
        <strain evidence="2">B13</strain>
    </source>
</reference>
<feature type="region of interest" description="Disordered" evidence="1">
    <location>
        <begin position="75"/>
        <end position="101"/>
    </location>
</feature>
<name>Q83W43_9PSED</name>
<feature type="compositionally biased region" description="Low complexity" evidence="1">
    <location>
        <begin position="78"/>
        <end position="92"/>
    </location>
</feature>